<dbReference type="PROSITE" id="PS51194">
    <property type="entry name" value="HELICASE_CTER"/>
    <property type="match status" value="1"/>
</dbReference>
<accession>A0AAN6GFW1</accession>
<feature type="region of interest" description="Disordered" evidence="7">
    <location>
        <begin position="1"/>
        <end position="74"/>
    </location>
</feature>
<feature type="region of interest" description="Disordered" evidence="7">
    <location>
        <begin position="1048"/>
        <end position="1086"/>
    </location>
</feature>
<evidence type="ECO:0000256" key="3">
    <source>
        <dbReference type="ARBA" id="ARBA00022801"/>
    </source>
</evidence>
<keyword evidence="6" id="KW-0175">Coiled coil</keyword>
<dbReference type="GO" id="GO:0005524">
    <property type="term" value="F:ATP binding"/>
    <property type="evidence" value="ECO:0007669"/>
    <property type="project" value="UniProtKB-KW"/>
</dbReference>
<evidence type="ECO:0000313" key="10">
    <source>
        <dbReference type="EMBL" id="KAK0539509.1"/>
    </source>
</evidence>
<dbReference type="PANTHER" id="PTHR18934:SF99">
    <property type="entry name" value="ATP-DEPENDENT RNA HELICASE DHX37-RELATED"/>
    <property type="match status" value="1"/>
</dbReference>
<dbReference type="PROSITE" id="PS00690">
    <property type="entry name" value="DEAH_ATP_HELICASE"/>
    <property type="match status" value="1"/>
</dbReference>
<feature type="region of interest" description="Disordered" evidence="7">
    <location>
        <begin position="1304"/>
        <end position="1324"/>
    </location>
</feature>
<evidence type="ECO:0000256" key="7">
    <source>
        <dbReference type="SAM" id="MobiDB-lite"/>
    </source>
</evidence>
<dbReference type="Proteomes" id="UP001176521">
    <property type="component" value="Unassembled WGS sequence"/>
</dbReference>
<feature type="compositionally biased region" description="Acidic residues" evidence="7">
    <location>
        <begin position="1048"/>
        <end position="1065"/>
    </location>
</feature>
<dbReference type="EC" id="3.6.4.13" evidence="10"/>
<dbReference type="CDD" id="cd18791">
    <property type="entry name" value="SF2_C_RHA"/>
    <property type="match status" value="1"/>
</dbReference>
<evidence type="ECO:0000313" key="11">
    <source>
        <dbReference type="Proteomes" id="UP001176521"/>
    </source>
</evidence>
<dbReference type="SMART" id="SM00487">
    <property type="entry name" value="DEXDc"/>
    <property type="match status" value="1"/>
</dbReference>
<feature type="compositionally biased region" description="Low complexity" evidence="7">
    <location>
        <begin position="222"/>
        <end position="238"/>
    </location>
</feature>
<gene>
    <name evidence="10" type="primary">ECM16</name>
    <name evidence="10" type="ORF">OC842_000931</name>
</gene>
<dbReference type="GO" id="GO:0005730">
    <property type="term" value="C:nucleolus"/>
    <property type="evidence" value="ECO:0007669"/>
    <property type="project" value="TreeGrafter"/>
</dbReference>
<dbReference type="FunFam" id="3.40.50.300:FF:002693">
    <property type="entry name" value="Predicted protein"/>
    <property type="match status" value="1"/>
</dbReference>
<dbReference type="SUPFAM" id="SSF52540">
    <property type="entry name" value="P-loop containing nucleoside triphosphate hydrolases"/>
    <property type="match status" value="1"/>
</dbReference>
<dbReference type="InterPro" id="IPR011709">
    <property type="entry name" value="DEAD-box_helicase_OB_fold"/>
</dbReference>
<feature type="domain" description="Helicase ATP-binding" evidence="8">
    <location>
        <begin position="447"/>
        <end position="626"/>
    </location>
</feature>
<name>A0AAN6GFW1_9BASI</name>
<dbReference type="GO" id="GO:0003724">
    <property type="term" value="F:RNA helicase activity"/>
    <property type="evidence" value="ECO:0007669"/>
    <property type="project" value="UniProtKB-EC"/>
</dbReference>
<dbReference type="EMBL" id="JAPDMQ010000030">
    <property type="protein sequence ID" value="KAK0539509.1"/>
    <property type="molecule type" value="Genomic_DNA"/>
</dbReference>
<dbReference type="GO" id="GO:1990904">
    <property type="term" value="C:ribonucleoprotein complex"/>
    <property type="evidence" value="ECO:0007669"/>
    <property type="project" value="UniProtKB-ARBA"/>
</dbReference>
<dbReference type="GO" id="GO:0003723">
    <property type="term" value="F:RNA binding"/>
    <property type="evidence" value="ECO:0007669"/>
    <property type="project" value="TreeGrafter"/>
</dbReference>
<dbReference type="Pfam" id="PF00271">
    <property type="entry name" value="Helicase_C"/>
    <property type="match status" value="1"/>
</dbReference>
<evidence type="ECO:0000256" key="6">
    <source>
        <dbReference type="SAM" id="Coils"/>
    </source>
</evidence>
<dbReference type="InterPro" id="IPR002464">
    <property type="entry name" value="DNA/RNA_helicase_DEAH_CS"/>
</dbReference>
<evidence type="ECO:0000256" key="2">
    <source>
        <dbReference type="ARBA" id="ARBA00022741"/>
    </source>
</evidence>
<dbReference type="Gene3D" id="1.20.120.1080">
    <property type="match status" value="1"/>
</dbReference>
<feature type="domain" description="Helicase C-terminal" evidence="9">
    <location>
        <begin position="763"/>
        <end position="941"/>
    </location>
</feature>
<keyword evidence="4 10" id="KW-0347">Helicase</keyword>
<dbReference type="SMART" id="SM00490">
    <property type="entry name" value="HELICc"/>
    <property type="match status" value="1"/>
</dbReference>
<feature type="region of interest" description="Disordered" evidence="7">
    <location>
        <begin position="700"/>
        <end position="808"/>
    </location>
</feature>
<feature type="coiled-coil region" evidence="6">
    <location>
        <begin position="1090"/>
        <end position="1117"/>
    </location>
</feature>
<feature type="compositionally biased region" description="Basic and acidic residues" evidence="7">
    <location>
        <begin position="707"/>
        <end position="719"/>
    </location>
</feature>
<dbReference type="Pfam" id="PF21010">
    <property type="entry name" value="HA2_C"/>
    <property type="match status" value="1"/>
</dbReference>
<dbReference type="Gene3D" id="3.40.50.300">
    <property type="entry name" value="P-loop containing nucleotide triphosphate hydrolases"/>
    <property type="match status" value="3"/>
</dbReference>
<dbReference type="InterPro" id="IPR027417">
    <property type="entry name" value="P-loop_NTPase"/>
</dbReference>
<dbReference type="InterPro" id="IPR011545">
    <property type="entry name" value="DEAD/DEAH_box_helicase_dom"/>
</dbReference>
<dbReference type="SMART" id="SM00847">
    <property type="entry name" value="HA2"/>
    <property type="match status" value="1"/>
</dbReference>
<dbReference type="PROSITE" id="PS51192">
    <property type="entry name" value="HELICASE_ATP_BIND_1"/>
    <property type="match status" value="1"/>
</dbReference>
<sequence length="1437" mass="154823">MPPKKERFNAKARQSVAGGHSHKKGKGKAKEAPRPSLEALDGDEDAGGAAEVAAPTFDPNAAILDEEAKERDRQRRKLLAEAGNDEHMSLSTKKKKRLDKYIASRLKKEERGQILAKLATSSQEVSNRAELKSAATLGTGKVRSVAERVEKLIGKEQKVTGKRKRGAAFEVEEDDDDADLDEDGEEAGRVSAYTAGLVAVREPSIPPANSAGQEPQDEKQTSAAEEAPAPAPSASLAPLPLPVNIGSALALGPDGKPLVTVRKKRTKKPVKKPVAAPSAMDVDESDEEAEGEGAAVRIIQNDDVEPPQASPPKPQSSSRPLLEMAAAVAAPDEVKRTEEGETLQPLLGLSVKVREMMDPEGVARGPLGQQEARPDEISPFAKKVYDESRAAFSSSVASSSKDKLGEAESEAQRAYRALVRNVSVKRSEDLVAARMRLPVVAEEDRIIKTILEHPVVVICGETGSGKTTQVPQFLFEAGFGTPGSLNPGMIGITQPRRVAALSTAARVRSELGLSDSRVSHQIRYDATVSPQTSVKFMTDGVLLREVASDFLLDKYSAILVDEAHERSVNTDVLIGVLSRIVRLREKRWLEGKTPNAKPLRLIIMSATLRVADFTENKTLFPSPPPVLNIEARQHPVTVHFNRRTTHDYVEEAIKKVGKIHTRLPPGGILVFLTGQQEIVNVCKKLEAKFGRKAIARRKERATGLHWAQRDGSGRARDGADADGGAGEGEKAVLPAGQGDVEAEDVDLNARPGQDSAPLPDALGLDEDTDRTRDEVDAEALDTDSEDGDAADSDGDEDDLGLHKPEPETDVPLHILPLYSLLPSDRQMRVFEEPPTDARVVVVATNVAETSLTIPGIRYVVDCGRAKERQYDLISGVQSFEVGWISKASAAQRAGRAGRTGPGHAYRLYSSAMYEDHFEEFSSPEIVRTPVEGLVLQMKAMNIDQVTHFPFPTAPDRRTIADAERALTRLGALEEAEAVLSSTGADSGGARSSLVARVTELGKVMSFFPVAPRFGKMLVQGRQHGCLPYVVIMVAALTVGDPFIRENVLDEDEDDDDDDDGEEAGDGADGRRGKKGRKETEDPSDPEGIALAALKSEKLRAKEERKRLRKRYFKAQQQFAMLGSGLSDVFRLLSVVGAYEHDGGSVEFCDDNFLRFKAMDEIHKLRAQLSSIVIQALPGLDAKAVAALRNNKVIPPSELQLKVLRQLLCAAFIDQVAVRADLVESAAGLPVGDSNGHWAASRGGHGGPKGAKMRSTRGVPYRALGLGEHEAAYIHPSSILFHQRPPEWLVFSERYRSAAREVRVKKTQQAATGGAEDQEADATERREGKVWLKTCTVINPGWLASLGKKMCTFSKPADGGGEGGGSSTTALVEALRAAKAKGSRTGDAGASEAAAAVSREVVLIPSFGAGLGAAGLGWELPPIKAKQKLVKGRWVTEM</sequence>
<feature type="compositionally biased region" description="Acidic residues" evidence="7">
    <location>
        <begin position="281"/>
        <end position="291"/>
    </location>
</feature>
<keyword evidence="11" id="KW-1185">Reference proteome</keyword>
<comment type="similarity">
    <text evidence="1">Belongs to the DEAD box helicase family. DEAH subfamily.</text>
</comment>
<dbReference type="GO" id="GO:0016787">
    <property type="term" value="F:hydrolase activity"/>
    <property type="evidence" value="ECO:0007669"/>
    <property type="project" value="UniProtKB-KW"/>
</dbReference>
<feature type="region of interest" description="Disordered" evidence="7">
    <location>
        <begin position="159"/>
        <end position="321"/>
    </location>
</feature>
<dbReference type="CDD" id="cd17982">
    <property type="entry name" value="DEXHc_DHX37"/>
    <property type="match status" value="1"/>
</dbReference>
<dbReference type="InterPro" id="IPR007502">
    <property type="entry name" value="Helicase-assoc_dom"/>
</dbReference>
<proteinExistence type="inferred from homology"/>
<feature type="compositionally biased region" description="Acidic residues" evidence="7">
    <location>
        <begin position="170"/>
        <end position="185"/>
    </location>
</feature>
<dbReference type="Pfam" id="PF00270">
    <property type="entry name" value="DEAD"/>
    <property type="match status" value="1"/>
</dbReference>
<evidence type="ECO:0000256" key="4">
    <source>
        <dbReference type="ARBA" id="ARBA00022806"/>
    </source>
</evidence>
<evidence type="ECO:0000256" key="1">
    <source>
        <dbReference type="ARBA" id="ARBA00008792"/>
    </source>
</evidence>
<keyword evidence="3 10" id="KW-0378">Hydrolase</keyword>
<organism evidence="10 11">
    <name type="scientific">Tilletia horrida</name>
    <dbReference type="NCBI Taxonomy" id="155126"/>
    <lineage>
        <taxon>Eukaryota</taxon>
        <taxon>Fungi</taxon>
        <taxon>Dikarya</taxon>
        <taxon>Basidiomycota</taxon>
        <taxon>Ustilaginomycotina</taxon>
        <taxon>Exobasidiomycetes</taxon>
        <taxon>Tilletiales</taxon>
        <taxon>Tilletiaceae</taxon>
        <taxon>Tilletia</taxon>
    </lineage>
</organism>
<keyword evidence="5" id="KW-0067">ATP-binding</keyword>
<dbReference type="PANTHER" id="PTHR18934">
    <property type="entry name" value="ATP-DEPENDENT RNA HELICASE"/>
    <property type="match status" value="1"/>
</dbReference>
<keyword evidence="2" id="KW-0547">Nucleotide-binding</keyword>
<protein>
    <submittedName>
        <fullName evidence="10">ATP-dependent RNA helicase DHR1</fullName>
        <ecNumber evidence="10">3.6.4.13</ecNumber>
    </submittedName>
</protein>
<comment type="caution">
    <text evidence="10">The sequence shown here is derived from an EMBL/GenBank/DDBJ whole genome shotgun (WGS) entry which is preliminary data.</text>
</comment>
<evidence type="ECO:0000256" key="5">
    <source>
        <dbReference type="ARBA" id="ARBA00022840"/>
    </source>
</evidence>
<reference evidence="10" key="1">
    <citation type="journal article" date="2023" name="PhytoFront">
        <title>Draft Genome Resources of Seven Strains of Tilletia horrida, Causal Agent of Kernel Smut of Rice.</title>
        <authorList>
            <person name="Khanal S."/>
            <person name="Antony Babu S."/>
            <person name="Zhou X.G."/>
        </authorList>
    </citation>
    <scope>NUCLEOTIDE SEQUENCE</scope>
    <source>
        <strain evidence="10">TX3</strain>
    </source>
</reference>
<dbReference type="Pfam" id="PF07717">
    <property type="entry name" value="OB_NTP_bind"/>
    <property type="match status" value="1"/>
</dbReference>
<feature type="compositionally biased region" description="Basic residues" evidence="7">
    <location>
        <begin position="261"/>
        <end position="271"/>
    </location>
</feature>
<dbReference type="InterPro" id="IPR014001">
    <property type="entry name" value="Helicase_ATP-bd"/>
</dbReference>
<dbReference type="InterPro" id="IPR001650">
    <property type="entry name" value="Helicase_C-like"/>
</dbReference>
<feature type="compositionally biased region" description="Acidic residues" evidence="7">
    <location>
        <begin position="775"/>
        <end position="798"/>
    </location>
</feature>
<dbReference type="GO" id="GO:0000462">
    <property type="term" value="P:maturation of SSU-rRNA from tricistronic rRNA transcript (SSU-rRNA, 5.8S rRNA, LSU-rRNA)"/>
    <property type="evidence" value="ECO:0007669"/>
    <property type="project" value="TreeGrafter"/>
</dbReference>
<evidence type="ECO:0000259" key="8">
    <source>
        <dbReference type="PROSITE" id="PS51192"/>
    </source>
</evidence>
<evidence type="ECO:0000259" key="9">
    <source>
        <dbReference type="PROSITE" id="PS51194"/>
    </source>
</evidence>